<comment type="subcellular location">
    <subcellularLocation>
        <location evidence="2">Cytoplasmic vesicle membrane</location>
        <topology evidence="2">Peripheral membrane protein</topology>
        <orientation evidence="2">Cytoplasmic side</orientation>
    </subcellularLocation>
    <subcellularLocation>
        <location evidence="3">Membrane</location>
        <location evidence="3">Coated pit</location>
        <topology evidence="3">Peripheral membrane protein</topology>
        <orientation evidence="3">Cytoplasmic side</orientation>
    </subcellularLocation>
</comment>
<evidence type="ECO:0000256" key="3">
    <source>
        <dbReference type="ARBA" id="ARBA00004277"/>
    </source>
</evidence>
<evidence type="ECO:0000256" key="2">
    <source>
        <dbReference type="ARBA" id="ARBA00004180"/>
    </source>
</evidence>
<keyword evidence="10" id="KW-1185">Reference proteome</keyword>
<name>A0A834LJS5_RHOSS</name>
<dbReference type="Proteomes" id="UP000626092">
    <property type="component" value="Unassembled WGS sequence"/>
</dbReference>
<evidence type="ECO:0000313" key="10">
    <source>
        <dbReference type="Proteomes" id="UP000626092"/>
    </source>
</evidence>
<evidence type="ECO:0000256" key="7">
    <source>
        <dbReference type="ARBA" id="ARBA00023329"/>
    </source>
</evidence>
<dbReference type="AlphaFoldDB" id="A0A834LJS5"/>
<evidence type="ECO:0000256" key="6">
    <source>
        <dbReference type="ARBA" id="ARBA00023176"/>
    </source>
</evidence>
<dbReference type="PANTHER" id="PTHR10639">
    <property type="entry name" value="CLATHRIN LIGHT CHAIN"/>
    <property type="match status" value="1"/>
</dbReference>
<dbReference type="GO" id="GO:0006886">
    <property type="term" value="P:intracellular protein transport"/>
    <property type="evidence" value="ECO:0007669"/>
    <property type="project" value="InterPro"/>
</dbReference>
<dbReference type="PANTHER" id="PTHR10639:SF7">
    <property type="entry name" value="CLATHRIN LIGHT CHAIN"/>
    <property type="match status" value="1"/>
</dbReference>
<evidence type="ECO:0000256" key="8">
    <source>
        <dbReference type="SAM" id="MobiDB-lite"/>
    </source>
</evidence>
<dbReference type="GO" id="GO:0005198">
    <property type="term" value="F:structural molecule activity"/>
    <property type="evidence" value="ECO:0007669"/>
    <property type="project" value="InterPro"/>
</dbReference>
<reference evidence="9" key="1">
    <citation type="submission" date="2019-11" db="EMBL/GenBank/DDBJ databases">
        <authorList>
            <person name="Liu Y."/>
            <person name="Hou J."/>
            <person name="Li T.-Q."/>
            <person name="Guan C.-H."/>
            <person name="Wu X."/>
            <person name="Wu H.-Z."/>
            <person name="Ling F."/>
            <person name="Zhang R."/>
            <person name="Shi X.-G."/>
            <person name="Ren J.-P."/>
            <person name="Chen E.-F."/>
            <person name="Sun J.-M."/>
        </authorList>
    </citation>
    <scope>NUCLEOTIDE SEQUENCE</scope>
    <source>
        <strain evidence="9">Adult_tree_wgs_1</strain>
        <tissue evidence="9">Leaves</tissue>
    </source>
</reference>
<protein>
    <submittedName>
        <fullName evidence="9">Uncharacterized protein</fullName>
    </submittedName>
</protein>
<dbReference type="EMBL" id="WJXA01000006">
    <property type="protein sequence ID" value="KAF7142107.1"/>
    <property type="molecule type" value="Genomic_DNA"/>
</dbReference>
<keyword evidence="7" id="KW-0968">Cytoplasmic vesicle</keyword>
<comment type="function">
    <text evidence="1">Clathrin is the major protein of the polyhedral coat of coated pits and vesicles.</text>
</comment>
<dbReference type="OrthoDB" id="692902at2759"/>
<dbReference type="GO" id="GO:0072583">
    <property type="term" value="P:clathrin-dependent endocytosis"/>
    <property type="evidence" value="ECO:0007669"/>
    <property type="project" value="TreeGrafter"/>
</dbReference>
<gene>
    <name evidence="9" type="ORF">RHSIM_Rhsim06G0146300</name>
</gene>
<comment type="caution">
    <text evidence="9">The sequence shown here is derived from an EMBL/GenBank/DDBJ whole genome shotgun (WGS) entry which is preliminary data.</text>
</comment>
<evidence type="ECO:0000256" key="1">
    <source>
        <dbReference type="ARBA" id="ARBA00003913"/>
    </source>
</evidence>
<proteinExistence type="inferred from homology"/>
<accession>A0A834LJS5</accession>
<keyword evidence="5" id="KW-0472">Membrane</keyword>
<feature type="compositionally biased region" description="Basic and acidic residues" evidence="8">
    <location>
        <begin position="66"/>
        <end position="75"/>
    </location>
</feature>
<dbReference type="GO" id="GO:0030130">
    <property type="term" value="C:clathrin coat of trans-Golgi network vesicle"/>
    <property type="evidence" value="ECO:0007669"/>
    <property type="project" value="InterPro"/>
</dbReference>
<dbReference type="InterPro" id="IPR000996">
    <property type="entry name" value="Clathrin_L-chain"/>
</dbReference>
<dbReference type="GO" id="GO:0030132">
    <property type="term" value="C:clathrin coat of coated pit"/>
    <property type="evidence" value="ECO:0007669"/>
    <property type="project" value="InterPro"/>
</dbReference>
<evidence type="ECO:0000256" key="4">
    <source>
        <dbReference type="ARBA" id="ARBA00005263"/>
    </source>
</evidence>
<dbReference type="GO" id="GO:0032050">
    <property type="term" value="F:clathrin heavy chain binding"/>
    <property type="evidence" value="ECO:0007669"/>
    <property type="project" value="TreeGrafter"/>
</dbReference>
<evidence type="ECO:0000256" key="5">
    <source>
        <dbReference type="ARBA" id="ARBA00023136"/>
    </source>
</evidence>
<sequence>MIPGYDPGLAAPQSYDFDLPASDEPPPPPSPVYAADDFDNSQSPEAYGFGLNPNPDSSPFPFKPESNGHRKPYDLGGDAERIFTYSDGPLLRDPARWGRKVPLSASGVVNFFLPALILAQNAIYLEEKEQREKEMRIQIINEAEEYKRAFYEKRKLNCETNKAHSREREKLYLVNQEKLMQEHNRELKMTMPPRQRRNVEDVTLRDEVAELRWSNQTLQ</sequence>
<feature type="region of interest" description="Disordered" evidence="8">
    <location>
        <begin position="1"/>
        <end position="75"/>
    </location>
</feature>
<comment type="similarity">
    <text evidence="4">Belongs to the clathrin light chain family.</text>
</comment>
<organism evidence="9 10">
    <name type="scientific">Rhododendron simsii</name>
    <name type="common">Sims's rhododendron</name>
    <dbReference type="NCBI Taxonomy" id="118357"/>
    <lineage>
        <taxon>Eukaryota</taxon>
        <taxon>Viridiplantae</taxon>
        <taxon>Streptophyta</taxon>
        <taxon>Embryophyta</taxon>
        <taxon>Tracheophyta</taxon>
        <taxon>Spermatophyta</taxon>
        <taxon>Magnoliopsida</taxon>
        <taxon>eudicotyledons</taxon>
        <taxon>Gunneridae</taxon>
        <taxon>Pentapetalae</taxon>
        <taxon>asterids</taxon>
        <taxon>Ericales</taxon>
        <taxon>Ericaceae</taxon>
        <taxon>Ericoideae</taxon>
        <taxon>Rhodoreae</taxon>
        <taxon>Rhododendron</taxon>
    </lineage>
</organism>
<keyword evidence="6" id="KW-0168">Coated pit</keyword>
<evidence type="ECO:0000313" key="9">
    <source>
        <dbReference type="EMBL" id="KAF7142107.1"/>
    </source>
</evidence>